<gene>
    <name evidence="1" type="ORF">Adu01nite_06800</name>
</gene>
<dbReference type="RefSeq" id="WP_203724737.1">
    <property type="nucleotide sequence ID" value="NZ_BAAATX010000004.1"/>
</dbReference>
<dbReference type="InterPro" id="IPR035985">
    <property type="entry name" value="Ubiquitin-activating_enz"/>
</dbReference>
<reference evidence="1 2" key="1">
    <citation type="submission" date="2021-01" db="EMBL/GenBank/DDBJ databases">
        <title>Whole genome shotgun sequence of Actinoplanes durhamensis NBRC 14914.</title>
        <authorList>
            <person name="Komaki H."/>
            <person name="Tamura T."/>
        </authorList>
    </citation>
    <scope>NUCLEOTIDE SEQUENCE [LARGE SCALE GENOMIC DNA]</scope>
    <source>
        <strain evidence="1 2">NBRC 14914</strain>
    </source>
</reference>
<name>A0ABQ3YP11_9ACTN</name>
<accession>A0ABQ3YP11</accession>
<comment type="caution">
    <text evidence="1">The sequence shown here is derived from an EMBL/GenBank/DDBJ whole genome shotgun (WGS) entry which is preliminary data.</text>
</comment>
<dbReference type="Gene3D" id="3.40.50.720">
    <property type="entry name" value="NAD(P)-binding Rossmann-like Domain"/>
    <property type="match status" value="1"/>
</dbReference>
<keyword evidence="2" id="KW-1185">Reference proteome</keyword>
<proteinExistence type="predicted"/>
<sequence>MNRPTLIPGIPRVWRNGELQIGSDPARALLLRLPDKRAEQVLDLLDGTRSESLVVLRAAELGVPPDISRAMLATLHDAGLVLPRSALVPPVDRLAGEAAALALHGSGPPSHLLRRRKASRVVLSGRGRLAAGIAVVLAEAGVGQVQLDIAGSVRPGELAGGPLRASDIGRPRRQAIIDAVKRAVPEMGHVDRRSTSALLIQFDHDQPVGLLAAALAARRQPHLAVTIREGAVVIGPLVPLAGKPCLNCLDLHRKDRDATWPGPPAATVPETCAVTTLLAATAFAAAEALTFLDEGRPQTVGATVELTGPGRVRRRTWPPHPGCSCART</sequence>
<dbReference type="Proteomes" id="UP000637628">
    <property type="component" value="Unassembled WGS sequence"/>
</dbReference>
<evidence type="ECO:0000313" key="1">
    <source>
        <dbReference type="EMBL" id="GID99329.1"/>
    </source>
</evidence>
<organism evidence="1 2">
    <name type="scientific">Paractinoplanes durhamensis</name>
    <dbReference type="NCBI Taxonomy" id="113563"/>
    <lineage>
        <taxon>Bacteria</taxon>
        <taxon>Bacillati</taxon>
        <taxon>Actinomycetota</taxon>
        <taxon>Actinomycetes</taxon>
        <taxon>Micromonosporales</taxon>
        <taxon>Micromonosporaceae</taxon>
        <taxon>Paractinoplanes</taxon>
    </lineage>
</organism>
<dbReference type="SUPFAM" id="SSF69572">
    <property type="entry name" value="Activating enzymes of the ubiquitin-like proteins"/>
    <property type="match status" value="1"/>
</dbReference>
<evidence type="ECO:0000313" key="2">
    <source>
        <dbReference type="Proteomes" id="UP000637628"/>
    </source>
</evidence>
<protein>
    <submittedName>
        <fullName evidence="1">Thiamin biosynthesis protein</fullName>
    </submittedName>
</protein>
<dbReference type="EMBL" id="BOML01000006">
    <property type="protein sequence ID" value="GID99329.1"/>
    <property type="molecule type" value="Genomic_DNA"/>
</dbReference>